<comment type="caution">
    <text evidence="3">The sequence shown here is derived from an EMBL/GenBank/DDBJ whole genome shotgun (WGS) entry which is preliminary data.</text>
</comment>
<feature type="non-terminal residue" evidence="3">
    <location>
        <position position="1"/>
    </location>
</feature>
<dbReference type="GO" id="GO:0007018">
    <property type="term" value="P:microtubule-based movement"/>
    <property type="evidence" value="ECO:0007669"/>
    <property type="project" value="InterPro"/>
</dbReference>
<dbReference type="InterPro" id="IPR013594">
    <property type="entry name" value="Dynein_heavy_tail"/>
</dbReference>
<gene>
    <name evidence="3" type="ORF">RFI_28013</name>
</gene>
<name>X6M6Z2_RETFI</name>
<proteinExistence type="inferred from homology"/>
<dbReference type="Pfam" id="PF08385">
    <property type="entry name" value="DHC_N1"/>
    <property type="match status" value="1"/>
</dbReference>
<keyword evidence="4" id="KW-1185">Reference proteome</keyword>
<reference evidence="3 4" key="1">
    <citation type="journal article" date="2013" name="Curr. Biol.">
        <title>The Genome of the Foraminiferan Reticulomyxa filosa.</title>
        <authorList>
            <person name="Glockner G."/>
            <person name="Hulsmann N."/>
            <person name="Schleicher M."/>
            <person name="Noegel A.A."/>
            <person name="Eichinger L."/>
            <person name="Gallinger C."/>
            <person name="Pawlowski J."/>
            <person name="Sierra R."/>
            <person name="Euteneuer U."/>
            <person name="Pillet L."/>
            <person name="Moustafa A."/>
            <person name="Platzer M."/>
            <person name="Groth M."/>
            <person name="Szafranski K."/>
            <person name="Schliwa M."/>
        </authorList>
    </citation>
    <scope>NUCLEOTIDE SEQUENCE [LARGE SCALE GENOMIC DNA]</scope>
</reference>
<protein>
    <submittedName>
        <fullName evidence="3">Dynein gamma chain, flagellar outer arm</fullName>
    </submittedName>
</protein>
<sequence>HIDGLENIISAFNKLICDFKRKGHDLLDDDDTAFERDFVEFTMNNSALENQVQSFIESRFNKVTKIEEALALLEKFRVILHRESLQNDLDNKYMQVFRSYGKQLEHIQQIFIKKRENPPLSRNMTKVAGCIQWSRQLLNRITGLA</sequence>
<keyword evidence="3" id="KW-0966">Cell projection</keyword>
<dbReference type="GO" id="GO:0045505">
    <property type="term" value="F:dynein intermediate chain binding"/>
    <property type="evidence" value="ECO:0007669"/>
    <property type="project" value="InterPro"/>
</dbReference>
<organism evidence="3 4">
    <name type="scientific">Reticulomyxa filosa</name>
    <dbReference type="NCBI Taxonomy" id="46433"/>
    <lineage>
        <taxon>Eukaryota</taxon>
        <taxon>Sar</taxon>
        <taxon>Rhizaria</taxon>
        <taxon>Retaria</taxon>
        <taxon>Foraminifera</taxon>
        <taxon>Monothalamids</taxon>
        <taxon>Reticulomyxidae</taxon>
        <taxon>Reticulomyxa</taxon>
    </lineage>
</organism>
<evidence type="ECO:0000256" key="1">
    <source>
        <dbReference type="ARBA" id="ARBA00008887"/>
    </source>
</evidence>
<dbReference type="InterPro" id="IPR026983">
    <property type="entry name" value="DHC"/>
</dbReference>
<dbReference type="PANTHER" id="PTHR46532">
    <property type="entry name" value="MALE FERTILITY FACTOR KL5"/>
    <property type="match status" value="1"/>
</dbReference>
<evidence type="ECO:0000313" key="4">
    <source>
        <dbReference type="Proteomes" id="UP000023152"/>
    </source>
</evidence>
<dbReference type="AlphaFoldDB" id="X6M6Z2"/>
<dbReference type="OrthoDB" id="10251809at2759"/>
<keyword evidence="3" id="KW-0969">Cilium</keyword>
<keyword evidence="3" id="KW-0282">Flagellum</keyword>
<dbReference type="PANTHER" id="PTHR46532:SF4">
    <property type="entry name" value="AAA+ ATPASE DOMAIN-CONTAINING PROTEIN"/>
    <property type="match status" value="1"/>
</dbReference>
<dbReference type="EMBL" id="ASPP01024110">
    <property type="protein sequence ID" value="ETO09366.1"/>
    <property type="molecule type" value="Genomic_DNA"/>
</dbReference>
<feature type="domain" description="Dynein heavy chain tail" evidence="2">
    <location>
        <begin position="4"/>
        <end position="143"/>
    </location>
</feature>
<dbReference type="GO" id="GO:0005858">
    <property type="term" value="C:axonemal dynein complex"/>
    <property type="evidence" value="ECO:0007669"/>
    <property type="project" value="TreeGrafter"/>
</dbReference>
<dbReference type="GO" id="GO:0051959">
    <property type="term" value="F:dynein light intermediate chain binding"/>
    <property type="evidence" value="ECO:0007669"/>
    <property type="project" value="InterPro"/>
</dbReference>
<comment type="similarity">
    <text evidence="1">Belongs to the dynein heavy chain family.</text>
</comment>
<evidence type="ECO:0000259" key="2">
    <source>
        <dbReference type="Pfam" id="PF08385"/>
    </source>
</evidence>
<evidence type="ECO:0000313" key="3">
    <source>
        <dbReference type="EMBL" id="ETO09366.1"/>
    </source>
</evidence>
<accession>X6M6Z2</accession>
<dbReference type="Proteomes" id="UP000023152">
    <property type="component" value="Unassembled WGS sequence"/>
</dbReference>